<gene>
    <name evidence="1" type="ORF">RRG08_058514</name>
</gene>
<name>A0AAE0ZWF4_9GAST</name>
<evidence type="ECO:0000313" key="2">
    <source>
        <dbReference type="Proteomes" id="UP001283361"/>
    </source>
</evidence>
<comment type="caution">
    <text evidence="1">The sequence shown here is derived from an EMBL/GenBank/DDBJ whole genome shotgun (WGS) entry which is preliminary data.</text>
</comment>
<dbReference type="EMBL" id="JAWDGP010003176">
    <property type="protein sequence ID" value="KAK3776764.1"/>
    <property type="molecule type" value="Genomic_DNA"/>
</dbReference>
<protein>
    <submittedName>
        <fullName evidence="1">Uncharacterized protein</fullName>
    </submittedName>
</protein>
<organism evidence="1 2">
    <name type="scientific">Elysia crispata</name>
    <name type="common">lettuce slug</name>
    <dbReference type="NCBI Taxonomy" id="231223"/>
    <lineage>
        <taxon>Eukaryota</taxon>
        <taxon>Metazoa</taxon>
        <taxon>Spiralia</taxon>
        <taxon>Lophotrochozoa</taxon>
        <taxon>Mollusca</taxon>
        <taxon>Gastropoda</taxon>
        <taxon>Heterobranchia</taxon>
        <taxon>Euthyneura</taxon>
        <taxon>Panpulmonata</taxon>
        <taxon>Sacoglossa</taxon>
        <taxon>Placobranchoidea</taxon>
        <taxon>Plakobranchidae</taxon>
        <taxon>Elysia</taxon>
    </lineage>
</organism>
<dbReference type="Proteomes" id="UP001283361">
    <property type="component" value="Unassembled WGS sequence"/>
</dbReference>
<keyword evidence="2" id="KW-1185">Reference proteome</keyword>
<dbReference type="AlphaFoldDB" id="A0AAE0ZWF4"/>
<evidence type="ECO:0000313" key="1">
    <source>
        <dbReference type="EMBL" id="KAK3776764.1"/>
    </source>
</evidence>
<proteinExistence type="predicted"/>
<reference evidence="1" key="1">
    <citation type="journal article" date="2023" name="G3 (Bethesda)">
        <title>A reference genome for the long-term kleptoplast-retaining sea slug Elysia crispata morphotype clarki.</title>
        <authorList>
            <person name="Eastman K.E."/>
            <person name="Pendleton A.L."/>
            <person name="Shaikh M.A."/>
            <person name="Suttiyut T."/>
            <person name="Ogas R."/>
            <person name="Tomko P."/>
            <person name="Gavelis G."/>
            <person name="Widhalm J.R."/>
            <person name="Wisecaver J.H."/>
        </authorList>
    </citation>
    <scope>NUCLEOTIDE SEQUENCE</scope>
    <source>
        <strain evidence="1">ECLA1</strain>
    </source>
</reference>
<accession>A0AAE0ZWF4</accession>
<sequence>MQTPTAMYTDRLHNRPVIEDRLDVFGGEKIRTAWTRQTIPRVNIGNTARIKAKGTFSSELPPVIVTTLALCNVRFPARNTCSDVTVECHKNCLRLVRLQISLFGQRGDTGVVTRDQALETDPDNQPPAGLLWCVVSDVVRTTISVCHIDLRWRGGYPWLENPGRLWRLYSPRWECLLWPSHRSNLGVFPMRAPRPITAGLNTELLKEDGLGSSLGEVKPPTSAAVDATAVCDVCMWRVNRNI</sequence>